<evidence type="ECO:0000313" key="1">
    <source>
        <dbReference type="EMBL" id="EMB28155.1"/>
    </source>
</evidence>
<dbReference type="EMBL" id="AGDW01000025">
    <property type="protein sequence ID" value="EMB28155.1"/>
    <property type="molecule type" value="Genomic_DNA"/>
</dbReference>
<reference evidence="1" key="1">
    <citation type="submission" date="2012-01" db="EMBL/GenBank/DDBJ databases">
        <title>The Genome Sequence of Treponema denticola H1-T.</title>
        <authorList>
            <consortium name="The Broad Institute Genome Sequencing Platform"/>
            <person name="Earl A."/>
            <person name="Ward D."/>
            <person name="Feldgarden M."/>
            <person name="Gevers D."/>
            <person name="Blanton J.M."/>
            <person name="Fenno C.J."/>
            <person name="Baranova O.V."/>
            <person name="Mathney J."/>
            <person name="Dewhirst F.E."/>
            <person name="Izard J."/>
            <person name="Young S.K."/>
            <person name="Zeng Q."/>
            <person name="Gargeya S."/>
            <person name="Fitzgerald M."/>
            <person name="Haas B."/>
            <person name="Abouelleil A."/>
            <person name="Alvarado L."/>
            <person name="Arachchi H.M."/>
            <person name="Berlin A."/>
            <person name="Chapman S.B."/>
            <person name="Gearin G."/>
            <person name="Goldberg J."/>
            <person name="Griggs A."/>
            <person name="Gujja S."/>
            <person name="Hansen M."/>
            <person name="Heiman D."/>
            <person name="Howarth C."/>
            <person name="Larimer J."/>
            <person name="Lui A."/>
            <person name="MacDonald P.J.P."/>
            <person name="McCowen C."/>
            <person name="Montmayeur A."/>
            <person name="Murphy C."/>
            <person name="Neiman D."/>
            <person name="Pearson M."/>
            <person name="Priest M."/>
            <person name="Roberts A."/>
            <person name="Saif S."/>
            <person name="Shea T."/>
            <person name="Sisk P."/>
            <person name="Stolte C."/>
            <person name="Sykes S."/>
            <person name="Wortman J."/>
            <person name="Nusbaum C."/>
            <person name="Birren B."/>
        </authorList>
    </citation>
    <scope>NUCLEOTIDE SEQUENCE [LARGE SCALE GENOMIC DNA]</scope>
    <source>
        <strain evidence="1">H1-T</strain>
    </source>
</reference>
<organism evidence="1">
    <name type="scientific">Treponema denticola H1-T</name>
    <dbReference type="NCBI Taxonomy" id="999431"/>
    <lineage>
        <taxon>Bacteria</taxon>
        <taxon>Pseudomonadati</taxon>
        <taxon>Spirochaetota</taxon>
        <taxon>Spirochaetia</taxon>
        <taxon>Spirochaetales</taxon>
        <taxon>Treponemataceae</taxon>
        <taxon>Treponema</taxon>
    </lineage>
</organism>
<accession>M2BFJ4</accession>
<protein>
    <submittedName>
        <fullName evidence="1">Uncharacterized protein</fullName>
    </submittedName>
</protein>
<dbReference type="HOGENOM" id="CLU_2144768_0_0_12"/>
<dbReference type="AlphaFoldDB" id="M2BFJ4"/>
<gene>
    <name evidence="1" type="ORF">HMPREF9725_02585</name>
</gene>
<name>M2BFJ4_TREDN</name>
<proteinExistence type="predicted"/>
<dbReference type="PATRIC" id="fig|999431.4.peg.2679"/>
<sequence length="128" mass="14324">MFENVNYDFYKTTLGRSAIPDEAAFNEYAAENKLFIKRLITDGVIVEREKDGIDSAVCMMIETDYNTALEMSGNAAESGAVASETINGYSYSYDRTAANEAAKLNAKSLEAKKYKWIRLYCDITQGVR</sequence>
<comment type="caution">
    <text evidence="1">The sequence shown here is derived from an EMBL/GenBank/DDBJ whole genome shotgun (WGS) entry which is preliminary data.</text>
</comment>
<dbReference type="Proteomes" id="UP000011708">
    <property type="component" value="Chromosome"/>
</dbReference>
<dbReference type="RefSeq" id="WP_002689766.1">
    <property type="nucleotide sequence ID" value="NZ_CM001794.1"/>
</dbReference>